<reference evidence="1" key="1">
    <citation type="submission" date="2020-03" db="EMBL/GenBank/DDBJ databases">
        <authorList>
            <person name="Weist P."/>
        </authorList>
    </citation>
    <scope>NUCLEOTIDE SEQUENCE</scope>
</reference>
<dbReference type="AlphaFoldDB" id="A0A9N7V2X5"/>
<protein>
    <submittedName>
        <fullName evidence="1">Uncharacterized protein</fullName>
    </submittedName>
</protein>
<evidence type="ECO:0000313" key="1">
    <source>
        <dbReference type="EMBL" id="CAB1442068.1"/>
    </source>
</evidence>
<dbReference type="EMBL" id="CADEAL010002779">
    <property type="protein sequence ID" value="CAB1442068.1"/>
    <property type="molecule type" value="Genomic_DNA"/>
</dbReference>
<evidence type="ECO:0000313" key="2">
    <source>
        <dbReference type="Proteomes" id="UP001153269"/>
    </source>
</evidence>
<proteinExistence type="predicted"/>
<name>A0A9N7V2X5_PLEPL</name>
<dbReference type="Proteomes" id="UP001153269">
    <property type="component" value="Unassembled WGS sequence"/>
</dbReference>
<accession>A0A9N7V2X5</accession>
<gene>
    <name evidence="1" type="ORF">PLEPLA_LOCUS29772</name>
</gene>
<keyword evidence="2" id="KW-1185">Reference proteome</keyword>
<organism evidence="1 2">
    <name type="scientific">Pleuronectes platessa</name>
    <name type="common">European plaice</name>
    <dbReference type="NCBI Taxonomy" id="8262"/>
    <lineage>
        <taxon>Eukaryota</taxon>
        <taxon>Metazoa</taxon>
        <taxon>Chordata</taxon>
        <taxon>Craniata</taxon>
        <taxon>Vertebrata</taxon>
        <taxon>Euteleostomi</taxon>
        <taxon>Actinopterygii</taxon>
        <taxon>Neopterygii</taxon>
        <taxon>Teleostei</taxon>
        <taxon>Neoteleostei</taxon>
        <taxon>Acanthomorphata</taxon>
        <taxon>Carangaria</taxon>
        <taxon>Pleuronectiformes</taxon>
        <taxon>Pleuronectoidei</taxon>
        <taxon>Pleuronectidae</taxon>
        <taxon>Pleuronectes</taxon>
    </lineage>
</organism>
<comment type="caution">
    <text evidence="1">The sequence shown here is derived from an EMBL/GenBank/DDBJ whole genome shotgun (WGS) entry which is preliminary data.</text>
</comment>
<sequence length="78" mass="8475">MLCRDQWQTRFPLLCPIRCSPCGHLTFTEAMRNKARLSITGSVGENGRVLTPDCPKAVHAGPPLRQSSGLALVSSELP</sequence>